<reference evidence="3" key="1">
    <citation type="submission" date="2023-03" db="EMBL/GenBank/DDBJ databases">
        <title>Andean soil-derived lignocellulolytic bacterial consortium as a source of novel taxa and putative plastic-active enzymes.</title>
        <authorList>
            <person name="Diaz-Garcia L."/>
            <person name="Chuvochina M."/>
            <person name="Feuerriegel G."/>
            <person name="Bunk B."/>
            <person name="Sproer C."/>
            <person name="Streit W.R."/>
            <person name="Rodriguez L.M."/>
            <person name="Overmann J."/>
            <person name="Jimenez D.J."/>
        </authorList>
    </citation>
    <scope>NUCLEOTIDE SEQUENCE</scope>
    <source>
        <strain evidence="3">MAG 7</strain>
    </source>
</reference>
<dbReference type="EMBL" id="CP119311">
    <property type="protein sequence ID" value="WEK34407.1"/>
    <property type="molecule type" value="Genomic_DNA"/>
</dbReference>
<sequence length="182" mass="21318">MLVLQYNLTREDYFKYNYYTNWTSPDKRKFRNRYYMKVLLYLFVMAGLILYTSQDKSPLITMIAVILVATTMLLLIPFLVRRSVRKRVDQLLALPANKHILDRREVQFSDTGIVSRDSNAESKFGWNAVVKVAQLPDAWYLYSSSHQAIILPKRALADEQERKELQSLLDQHISFSAEFANN</sequence>
<name>A0AAJ5WPK1_9BACT</name>
<evidence type="ECO:0000313" key="4">
    <source>
        <dbReference type="Proteomes" id="UP001220610"/>
    </source>
</evidence>
<feature type="domain" description="YcxB-like C-terminal" evidence="2">
    <location>
        <begin position="108"/>
        <end position="169"/>
    </location>
</feature>
<dbReference type="InterPro" id="IPR025588">
    <property type="entry name" value="YcxB-like_C"/>
</dbReference>
<dbReference type="Pfam" id="PF14317">
    <property type="entry name" value="YcxB"/>
    <property type="match status" value="1"/>
</dbReference>
<keyword evidence="1" id="KW-1133">Transmembrane helix</keyword>
<feature type="transmembrane region" description="Helical" evidence="1">
    <location>
        <begin position="59"/>
        <end position="80"/>
    </location>
</feature>
<evidence type="ECO:0000256" key="1">
    <source>
        <dbReference type="SAM" id="Phobius"/>
    </source>
</evidence>
<protein>
    <submittedName>
        <fullName evidence="3">YcxB family protein</fullName>
    </submittedName>
</protein>
<organism evidence="3 4">
    <name type="scientific">Candidatus Pseudobacter hemicellulosilyticus</name>
    <dbReference type="NCBI Taxonomy" id="3121375"/>
    <lineage>
        <taxon>Bacteria</taxon>
        <taxon>Pseudomonadati</taxon>
        <taxon>Bacteroidota</taxon>
        <taxon>Chitinophagia</taxon>
        <taxon>Chitinophagales</taxon>
        <taxon>Chitinophagaceae</taxon>
        <taxon>Pseudobacter</taxon>
    </lineage>
</organism>
<evidence type="ECO:0000313" key="3">
    <source>
        <dbReference type="EMBL" id="WEK34407.1"/>
    </source>
</evidence>
<accession>A0AAJ5WPK1</accession>
<keyword evidence="1" id="KW-0812">Transmembrane</keyword>
<dbReference type="AlphaFoldDB" id="A0AAJ5WPK1"/>
<proteinExistence type="predicted"/>
<gene>
    <name evidence="3" type="ORF">P0Y53_18120</name>
</gene>
<keyword evidence="1" id="KW-0472">Membrane</keyword>
<dbReference type="Proteomes" id="UP001220610">
    <property type="component" value="Chromosome"/>
</dbReference>
<feature type="transmembrane region" description="Helical" evidence="1">
    <location>
        <begin position="34"/>
        <end position="53"/>
    </location>
</feature>
<evidence type="ECO:0000259" key="2">
    <source>
        <dbReference type="Pfam" id="PF14317"/>
    </source>
</evidence>